<evidence type="ECO:0000313" key="1">
    <source>
        <dbReference type="EMBL" id="MFH4976307.1"/>
    </source>
</evidence>
<keyword evidence="2" id="KW-1185">Reference proteome</keyword>
<evidence type="ECO:0000313" key="2">
    <source>
        <dbReference type="Proteomes" id="UP001608902"/>
    </source>
</evidence>
<protein>
    <submittedName>
        <fullName evidence="1">Uncharacterized protein</fullName>
    </submittedName>
</protein>
<dbReference type="AlphaFoldDB" id="A0ABD6EHZ6"/>
<name>A0ABD6EHZ6_9BILA</name>
<dbReference type="EMBL" id="JBGFUD010001453">
    <property type="protein sequence ID" value="MFH4976307.1"/>
    <property type="molecule type" value="Genomic_DNA"/>
</dbReference>
<sequence>MKYRFSSQLSERQFWVTKRFTTYWYAVFKSLRQIKLSLEQSLPASLAVRAGVIFLSIHTMMHHQPRLKFWLPSWGGQCSNFREKLSIGPNDLVLVALS</sequence>
<dbReference type="Proteomes" id="UP001608902">
    <property type="component" value="Unassembled WGS sequence"/>
</dbReference>
<organism evidence="1 2">
    <name type="scientific">Gnathostoma spinigerum</name>
    <dbReference type="NCBI Taxonomy" id="75299"/>
    <lineage>
        <taxon>Eukaryota</taxon>
        <taxon>Metazoa</taxon>
        <taxon>Ecdysozoa</taxon>
        <taxon>Nematoda</taxon>
        <taxon>Chromadorea</taxon>
        <taxon>Rhabditida</taxon>
        <taxon>Spirurina</taxon>
        <taxon>Gnathostomatomorpha</taxon>
        <taxon>Gnathostomatoidea</taxon>
        <taxon>Gnathostomatidae</taxon>
        <taxon>Gnathostoma</taxon>
    </lineage>
</organism>
<reference evidence="1 2" key="1">
    <citation type="submission" date="2024-08" db="EMBL/GenBank/DDBJ databases">
        <title>Gnathostoma spinigerum genome.</title>
        <authorList>
            <person name="Gonzalez-Bertolin B."/>
            <person name="Monzon S."/>
            <person name="Zaballos A."/>
            <person name="Jimenez P."/>
            <person name="Dekumyoy P."/>
            <person name="Varona S."/>
            <person name="Cuesta I."/>
            <person name="Sumanam S."/>
            <person name="Adisakwattana P."/>
            <person name="Gasser R.B."/>
            <person name="Hernandez-Gonzalez A."/>
            <person name="Young N.D."/>
            <person name="Perteguer M.J."/>
        </authorList>
    </citation>
    <scope>NUCLEOTIDE SEQUENCE [LARGE SCALE GENOMIC DNA]</scope>
    <source>
        <strain evidence="1">AL3</strain>
        <tissue evidence="1">Liver</tissue>
    </source>
</reference>
<accession>A0ABD6EHZ6</accession>
<comment type="caution">
    <text evidence="1">The sequence shown here is derived from an EMBL/GenBank/DDBJ whole genome shotgun (WGS) entry which is preliminary data.</text>
</comment>
<proteinExistence type="predicted"/>
<gene>
    <name evidence="1" type="ORF">AB6A40_003016</name>
</gene>